<evidence type="ECO:0000256" key="1">
    <source>
        <dbReference type="SAM" id="Coils"/>
    </source>
</evidence>
<gene>
    <name evidence="3" type="ORF">EDD59_106114</name>
</gene>
<evidence type="ECO:0000313" key="3">
    <source>
        <dbReference type="EMBL" id="TCS80288.1"/>
    </source>
</evidence>
<dbReference type="InterPro" id="IPR025048">
    <property type="entry name" value="DUF3987"/>
</dbReference>
<dbReference type="Pfam" id="PF13148">
    <property type="entry name" value="DUF3987"/>
    <property type="match status" value="1"/>
</dbReference>
<accession>A0A4R3KB85</accession>
<dbReference type="AlphaFoldDB" id="A0A4R3KB85"/>
<sequence>MFTIYTSDAYQQESNCVYPHPIEVADEASFKRAVSHDHVCAKYRNNYRGNDNFISSDCLPVDCDNDHSDSKRDWKTPADIQKALPGVFFAVHYSRHNMRPKDGKSARPRFHLFFQIDPMTDYEAYVALKQLLHEIFPYLDANALDAARFLYGTRNPEVEFHPGGKTLTDFLFGDEFDRDMPGGYEKQATIPEGSRNNTMFHWAVRSMKRYGDSEESKNAYFTEAEKCQPPLSTEELNHIWRSAQKYYAKIASQPGYVSPQEYNNPDTGWSEPLPFSRYTMAPFPVDALPQAIADYVRAVAESTQTSVDMAGSIAISVLSTCLQKKYRIQGKSDWVEPLNTYVIVIAPPSERKSSVLHLMLQPVNDYEVEYNKTNAAAVEAGRMQKRVLERRQKALEEKVAKGNADPEELERIAQEVADFEEVNPLQLYVDDITTEKLVSVIASNHGHASLISSEGGIFDTLSGIYTRNVNIDVMLKGYSGDTIRVDRIGRDSESIMDPALTILLMAQPNVVSAVLSNTTFRGRGLTARFLYSMPVSSVGSRRYRSEAVTDSIYRAYERLVVNLLDDEYPEKPQTITLSPEADRELEAFANWLEPKLTTGYAEMADWAGKLVGNVLRIAGLLCRAATYQSHDFLDVHSALTVSGETMQNAIRLGRYFLNHAQAAYSVLPEDAMYKNADMILQKLKERNIDHFDRRDAMRMCRTFKTVESIQPVLDFLEDYGYIAQRPQKASGTGRPPLPKYAVNPWLKEHK</sequence>
<feature type="domain" description="Primase C-terminal 1" evidence="2">
    <location>
        <begin position="184"/>
        <end position="249"/>
    </location>
</feature>
<dbReference type="InterPro" id="IPR014820">
    <property type="entry name" value="PriCT_1"/>
</dbReference>
<dbReference type="SMART" id="SM00942">
    <property type="entry name" value="PriCT_1"/>
    <property type="match status" value="1"/>
</dbReference>
<reference evidence="3 4" key="1">
    <citation type="submission" date="2019-03" db="EMBL/GenBank/DDBJ databases">
        <title>Genomic Encyclopedia of Type Strains, Phase IV (KMG-IV): sequencing the most valuable type-strain genomes for metagenomic binning, comparative biology and taxonomic classification.</title>
        <authorList>
            <person name="Goeker M."/>
        </authorList>
    </citation>
    <scope>NUCLEOTIDE SEQUENCE [LARGE SCALE GENOMIC DNA]</scope>
    <source>
        <strain evidence="3 4">DSM 29489</strain>
    </source>
</reference>
<evidence type="ECO:0000313" key="4">
    <source>
        <dbReference type="Proteomes" id="UP000295726"/>
    </source>
</evidence>
<proteinExistence type="predicted"/>
<protein>
    <submittedName>
        <fullName evidence="3">Primase-like protein</fullName>
    </submittedName>
</protein>
<comment type="caution">
    <text evidence="3">The sequence shown here is derived from an EMBL/GenBank/DDBJ whole genome shotgun (WGS) entry which is preliminary data.</text>
</comment>
<dbReference type="OrthoDB" id="9763644at2"/>
<name>A0A4R3KB85_9FIRM</name>
<feature type="coiled-coil region" evidence="1">
    <location>
        <begin position="378"/>
        <end position="405"/>
    </location>
</feature>
<dbReference type="RefSeq" id="WP_132379958.1">
    <property type="nucleotide sequence ID" value="NZ_SLZZ01000006.1"/>
</dbReference>
<evidence type="ECO:0000259" key="2">
    <source>
        <dbReference type="SMART" id="SM00942"/>
    </source>
</evidence>
<dbReference type="Pfam" id="PF08708">
    <property type="entry name" value="PriCT_1"/>
    <property type="match status" value="1"/>
</dbReference>
<dbReference type="EMBL" id="SLZZ01000006">
    <property type="protein sequence ID" value="TCS80288.1"/>
    <property type="molecule type" value="Genomic_DNA"/>
</dbReference>
<organism evidence="3 4">
    <name type="scientific">Muricomes intestini</name>
    <dbReference type="NCBI Taxonomy" id="1796634"/>
    <lineage>
        <taxon>Bacteria</taxon>
        <taxon>Bacillati</taxon>
        <taxon>Bacillota</taxon>
        <taxon>Clostridia</taxon>
        <taxon>Lachnospirales</taxon>
        <taxon>Lachnospiraceae</taxon>
        <taxon>Muricomes</taxon>
    </lineage>
</organism>
<keyword evidence="4" id="KW-1185">Reference proteome</keyword>
<keyword evidence="1" id="KW-0175">Coiled coil</keyword>
<dbReference type="Proteomes" id="UP000295726">
    <property type="component" value="Unassembled WGS sequence"/>
</dbReference>